<dbReference type="SUPFAM" id="SSF51735">
    <property type="entry name" value="NAD(P)-binding Rossmann-fold domains"/>
    <property type="match status" value="1"/>
</dbReference>
<name>A0A8J3M804_9ACTN</name>
<evidence type="ECO:0000256" key="1">
    <source>
        <dbReference type="ARBA" id="ARBA00007637"/>
    </source>
</evidence>
<keyword evidence="3" id="KW-0520">NAD</keyword>
<dbReference type="Gene3D" id="3.40.50.720">
    <property type="entry name" value="NAD(P)-binding Rossmann-like Domain"/>
    <property type="match status" value="1"/>
</dbReference>
<keyword evidence="6" id="KW-1185">Reference proteome</keyword>
<dbReference type="EMBL" id="BONV01000008">
    <property type="protein sequence ID" value="GIG79275.1"/>
    <property type="molecule type" value="Genomic_DNA"/>
</dbReference>
<gene>
    <name evidence="5" type="ORF">Pka01_24020</name>
</gene>
<dbReference type="GO" id="GO:0016491">
    <property type="term" value="F:oxidoreductase activity"/>
    <property type="evidence" value="ECO:0007669"/>
    <property type="project" value="UniProtKB-KW"/>
</dbReference>
<dbReference type="Pfam" id="PF01370">
    <property type="entry name" value="Epimerase"/>
    <property type="match status" value="1"/>
</dbReference>
<evidence type="ECO:0000313" key="5">
    <source>
        <dbReference type="EMBL" id="GIG79275.1"/>
    </source>
</evidence>
<comment type="similarity">
    <text evidence="1">Belongs to the NAD(P)-dependent epimerase/dehydratase family.</text>
</comment>
<dbReference type="PANTHER" id="PTHR43103:SF5">
    <property type="entry name" value="4-EPIMERASE, PUTATIVE (AFU_ORTHOLOGUE AFUA_7G00360)-RELATED"/>
    <property type="match status" value="1"/>
</dbReference>
<dbReference type="InterPro" id="IPR001509">
    <property type="entry name" value="Epimerase_deHydtase"/>
</dbReference>
<dbReference type="Proteomes" id="UP000630097">
    <property type="component" value="Unassembled WGS sequence"/>
</dbReference>
<organism evidence="5 6">
    <name type="scientific">Planotetraspora kaengkrachanensis</name>
    <dbReference type="NCBI Taxonomy" id="575193"/>
    <lineage>
        <taxon>Bacteria</taxon>
        <taxon>Bacillati</taxon>
        <taxon>Actinomycetota</taxon>
        <taxon>Actinomycetes</taxon>
        <taxon>Streptosporangiales</taxon>
        <taxon>Streptosporangiaceae</taxon>
        <taxon>Planotetraspora</taxon>
    </lineage>
</organism>
<dbReference type="AlphaFoldDB" id="A0A8J3M804"/>
<comment type="caution">
    <text evidence="5">The sequence shown here is derived from an EMBL/GenBank/DDBJ whole genome shotgun (WGS) entry which is preliminary data.</text>
</comment>
<reference evidence="5 6" key="1">
    <citation type="submission" date="2021-01" db="EMBL/GenBank/DDBJ databases">
        <title>Whole genome shotgun sequence of Planotetraspora kaengkrachanensis NBRC 104272.</title>
        <authorList>
            <person name="Komaki H."/>
            <person name="Tamura T."/>
        </authorList>
    </citation>
    <scope>NUCLEOTIDE SEQUENCE [LARGE SCALE GENOMIC DNA]</scope>
    <source>
        <strain evidence="5 6">NBRC 104272</strain>
    </source>
</reference>
<protein>
    <submittedName>
        <fullName evidence="5">NAD-dependent dehydratase</fullName>
    </submittedName>
</protein>
<sequence length="266" mass="28690">MRILMTGAAGGVGTLLRPRLAREGRVVRLLDLVAVEPGAGEEAITADVTDPAAMKEAMDGVDAVLHLGGHSVEQPWQDILDANINGTYVVLEAARKAGVRHVVLASSNHAVGFHPREAEAPDYLFPRPDTYYGVSKVAKEALGSLYHDRYGMAVTCLRIGSCFERPRDLRMLSTWLSPDDCARLVEASLAADGYHVVWGVSANTRGWWSLEEGRAIGYEPKDDAEVHAPGLVAELGEPDPESIEHALLGGRFCGPALDADNLTREN</sequence>
<accession>A0A8J3M804</accession>
<keyword evidence="2" id="KW-0560">Oxidoreductase</keyword>
<dbReference type="RefSeq" id="WP_239114916.1">
    <property type="nucleotide sequence ID" value="NZ_BAABHH010000010.1"/>
</dbReference>
<evidence type="ECO:0000259" key="4">
    <source>
        <dbReference type="Pfam" id="PF01370"/>
    </source>
</evidence>
<proteinExistence type="inferred from homology"/>
<feature type="domain" description="NAD-dependent epimerase/dehydratase" evidence="4">
    <location>
        <begin position="3"/>
        <end position="161"/>
    </location>
</feature>
<dbReference type="PANTHER" id="PTHR43103">
    <property type="entry name" value="NUCLEOSIDE-DIPHOSPHATE-SUGAR EPIMERASE"/>
    <property type="match status" value="1"/>
</dbReference>
<evidence type="ECO:0000256" key="3">
    <source>
        <dbReference type="ARBA" id="ARBA00023027"/>
    </source>
</evidence>
<evidence type="ECO:0000313" key="6">
    <source>
        <dbReference type="Proteomes" id="UP000630097"/>
    </source>
</evidence>
<evidence type="ECO:0000256" key="2">
    <source>
        <dbReference type="ARBA" id="ARBA00023002"/>
    </source>
</evidence>
<dbReference type="InterPro" id="IPR036291">
    <property type="entry name" value="NAD(P)-bd_dom_sf"/>
</dbReference>